<feature type="domain" description="R13L1/DRL21-like LRR repeat region" evidence="5">
    <location>
        <begin position="716"/>
        <end position="776"/>
    </location>
</feature>
<feature type="region of interest" description="Disordered" evidence="3">
    <location>
        <begin position="63"/>
        <end position="90"/>
    </location>
</feature>
<feature type="domain" description="NB-ARC" evidence="4">
    <location>
        <begin position="181"/>
        <end position="337"/>
    </location>
</feature>
<name>A0AAW0JCI6_QUESU</name>
<dbReference type="InterPro" id="IPR032675">
    <property type="entry name" value="LRR_dom_sf"/>
</dbReference>
<evidence type="ECO:0000259" key="5">
    <source>
        <dbReference type="Pfam" id="PF25019"/>
    </source>
</evidence>
<keyword evidence="7" id="KW-1185">Reference proteome</keyword>
<dbReference type="AlphaFoldDB" id="A0AAW0JCI6"/>
<dbReference type="EMBL" id="PKMF04000598">
    <property type="protein sequence ID" value="KAK7824598.1"/>
    <property type="molecule type" value="Genomic_DNA"/>
</dbReference>
<reference evidence="6 7" key="1">
    <citation type="journal article" date="2018" name="Sci. Data">
        <title>The draft genome sequence of cork oak.</title>
        <authorList>
            <person name="Ramos A.M."/>
            <person name="Usie A."/>
            <person name="Barbosa P."/>
            <person name="Barros P.M."/>
            <person name="Capote T."/>
            <person name="Chaves I."/>
            <person name="Simoes F."/>
            <person name="Abreu I."/>
            <person name="Carrasquinho I."/>
            <person name="Faro C."/>
            <person name="Guimaraes J.B."/>
            <person name="Mendonca D."/>
            <person name="Nobrega F."/>
            <person name="Rodrigues L."/>
            <person name="Saibo N.J.M."/>
            <person name="Varela M.C."/>
            <person name="Egas C."/>
            <person name="Matos J."/>
            <person name="Miguel C.M."/>
            <person name="Oliveira M.M."/>
            <person name="Ricardo C.P."/>
            <person name="Goncalves S."/>
        </authorList>
    </citation>
    <scope>NUCLEOTIDE SEQUENCE [LARGE SCALE GENOMIC DNA]</scope>
    <source>
        <strain evidence="7">cv. HL8</strain>
    </source>
</reference>
<dbReference type="Pfam" id="PF00931">
    <property type="entry name" value="NB-ARC"/>
    <property type="match status" value="1"/>
</dbReference>
<dbReference type="SUPFAM" id="SSF52540">
    <property type="entry name" value="P-loop containing nucleoside triphosphate hydrolases"/>
    <property type="match status" value="1"/>
</dbReference>
<organism evidence="6 7">
    <name type="scientific">Quercus suber</name>
    <name type="common">Cork oak</name>
    <dbReference type="NCBI Taxonomy" id="58331"/>
    <lineage>
        <taxon>Eukaryota</taxon>
        <taxon>Viridiplantae</taxon>
        <taxon>Streptophyta</taxon>
        <taxon>Embryophyta</taxon>
        <taxon>Tracheophyta</taxon>
        <taxon>Spermatophyta</taxon>
        <taxon>Magnoliopsida</taxon>
        <taxon>eudicotyledons</taxon>
        <taxon>Gunneridae</taxon>
        <taxon>Pentapetalae</taxon>
        <taxon>rosids</taxon>
        <taxon>fabids</taxon>
        <taxon>Fagales</taxon>
        <taxon>Fagaceae</taxon>
        <taxon>Quercus</taxon>
    </lineage>
</organism>
<keyword evidence="2" id="KW-0611">Plant defense</keyword>
<evidence type="ECO:0000313" key="7">
    <source>
        <dbReference type="Proteomes" id="UP000237347"/>
    </source>
</evidence>
<dbReference type="PANTHER" id="PTHR36766">
    <property type="entry name" value="PLANT BROAD-SPECTRUM MILDEW RESISTANCE PROTEIN RPW8"/>
    <property type="match status" value="1"/>
</dbReference>
<dbReference type="InterPro" id="IPR056789">
    <property type="entry name" value="LRR_R13L1-DRL21"/>
</dbReference>
<feature type="region of interest" description="Disordered" evidence="3">
    <location>
        <begin position="811"/>
        <end position="832"/>
    </location>
</feature>
<comment type="caution">
    <text evidence="6">The sequence shown here is derived from an EMBL/GenBank/DDBJ whole genome shotgun (WGS) entry which is preliminary data.</text>
</comment>
<feature type="domain" description="R13L1/DRL21-like LRR repeat region" evidence="5">
    <location>
        <begin position="354"/>
        <end position="431"/>
    </location>
</feature>
<proteinExistence type="predicted"/>
<dbReference type="SUPFAM" id="SSF52058">
    <property type="entry name" value="L domain-like"/>
    <property type="match status" value="3"/>
</dbReference>
<evidence type="ECO:0000256" key="1">
    <source>
        <dbReference type="ARBA" id="ARBA00022614"/>
    </source>
</evidence>
<dbReference type="PRINTS" id="PR00364">
    <property type="entry name" value="DISEASERSIST"/>
</dbReference>
<dbReference type="Gene3D" id="3.80.10.10">
    <property type="entry name" value="Ribonuclease Inhibitor"/>
    <property type="match status" value="5"/>
</dbReference>
<dbReference type="PANTHER" id="PTHR36766:SF70">
    <property type="entry name" value="DISEASE RESISTANCE PROTEIN RGA4"/>
    <property type="match status" value="1"/>
</dbReference>
<evidence type="ECO:0000313" key="6">
    <source>
        <dbReference type="EMBL" id="KAK7824598.1"/>
    </source>
</evidence>
<dbReference type="Gene3D" id="3.40.50.300">
    <property type="entry name" value="P-loop containing nucleotide triphosphate hydrolases"/>
    <property type="match status" value="1"/>
</dbReference>
<keyword evidence="1" id="KW-0433">Leucine-rich repeat</keyword>
<gene>
    <name evidence="6" type="primary">RGA4_10</name>
    <name evidence="6" type="ORF">CFP56_034254</name>
</gene>
<protein>
    <submittedName>
        <fullName evidence="6">Disease resistance protein rga4</fullName>
    </submittedName>
</protein>
<dbReference type="InterPro" id="IPR027417">
    <property type="entry name" value="P-loop_NTPase"/>
</dbReference>
<evidence type="ECO:0000256" key="2">
    <source>
        <dbReference type="ARBA" id="ARBA00022821"/>
    </source>
</evidence>
<dbReference type="GO" id="GO:0043531">
    <property type="term" value="F:ADP binding"/>
    <property type="evidence" value="ECO:0007669"/>
    <property type="project" value="InterPro"/>
</dbReference>
<feature type="compositionally biased region" description="Acidic residues" evidence="3">
    <location>
        <begin position="813"/>
        <end position="832"/>
    </location>
</feature>
<dbReference type="GO" id="GO:0006952">
    <property type="term" value="P:defense response"/>
    <property type="evidence" value="ECO:0007669"/>
    <property type="project" value="UniProtKB-KW"/>
</dbReference>
<evidence type="ECO:0000256" key="3">
    <source>
        <dbReference type="SAM" id="MobiDB-lite"/>
    </source>
</evidence>
<evidence type="ECO:0000259" key="4">
    <source>
        <dbReference type="Pfam" id="PF00931"/>
    </source>
</evidence>
<dbReference type="InterPro" id="IPR002182">
    <property type="entry name" value="NB-ARC"/>
</dbReference>
<sequence length="1016" mass="115366">MGRGRDPFWAHAEKVNGCLKFKCIFCKRDFAGGASRIKAHLAGVSGHDIVACNAVPLDVQNQARATQKKREAQATQGTNKKLKSASTSASKLKTKDKEGYMAEIVLNDVVERLIANAFSLIATENICFESSFKTIKQLLDKIVHDVAGFGLRMELVNSIPSISSDMNIDPLLNDSEVVGREYDVTKIVNVLISSSNQQVISVLPIVGMAGLGKTTLAKLVYNNELIKKHFDVLAWVNVGIDFNVEEILGEIISLEEDLSDEILQICAEKLRAIKYLLILDDVQEEDHVKWDTLKGYLLKFNSSTGNNIVVTTRSDNVAKIMETHPKHQLEKLSKDDSPGTSFSGDGFIKVRTAEEDRYDKDEKVLEGLQPHPNLKSLRIEWYLGKKFPSWVGLSSLYHNLIEINLMRCWNCEEVPTLGQLPCLRVLEIYYMEKVRSIGSEFYFYSDGSYRNTTTTTLFPALRILILGWMDSLEEWKDAKELTTADEVFPCLEELTLIQCEKLRDLPNSLHTCVSLQKLVVQECYELRSLPGVPSVIQHLEITECDINELPNGLQSCTSLQYLNIGDCPNLKSMPESLHSCVSLQKLVVWDCCKLSSLPGVPSVIQHLEIAHCGINELPNGLQFCASLQYLKIEECPNLKSIPDLGELFRSLINLKLSNCSDLRLTLSRREGRLKTLVIGGFIEEILRYPFIRYSHASLKRLKLHGSPTLNSLPNEIQLFTALEELRIQNFNGMEALPDWFSCLSSLQKLSLYYCKKLMYLPILHLTDLKHLHIARCPNLEKRCAEESSAEWLQMPHIRNIKINEKYIKGKDSEDSEDFDDYDDYEDSDDSEDDSQYKYIPFLLAPNLFIDGSYRNTTLFPALRIPKLDWMPRLEEWKDAKELTSASEVLVVFPCLEKLFLLYCRELRYLPGVPSVIQHLEIIGCDIDELPSGLQFCTSLQYLKIDCPNLKSIPDLGESWMLSDSALSFHPILAHVHGRPTLNFLPNEIQLFTALEEMRIQKFNRMEALLDWLSLIG</sequence>
<dbReference type="Pfam" id="PF25019">
    <property type="entry name" value="LRR_R13L1-DRL21"/>
    <property type="match status" value="2"/>
</dbReference>
<accession>A0AAW0JCI6</accession>
<dbReference type="Proteomes" id="UP000237347">
    <property type="component" value="Unassembled WGS sequence"/>
</dbReference>